<sequence>MRHQLAQQRFSIEDDISEEATDQLSNVLQAP</sequence>
<evidence type="ECO:0000313" key="2">
    <source>
        <dbReference type="EMBL" id="CAF1934545.1"/>
    </source>
</evidence>
<dbReference type="AlphaFoldDB" id="A0A816LSY0"/>
<comment type="caution">
    <text evidence="2">The sequence shown here is derived from an EMBL/GenBank/DDBJ whole genome shotgun (WGS) entry which is preliminary data.</text>
</comment>
<feature type="non-terminal residue" evidence="2">
    <location>
        <position position="31"/>
    </location>
</feature>
<feature type="region of interest" description="Disordered" evidence="1">
    <location>
        <begin position="1"/>
        <end position="31"/>
    </location>
</feature>
<gene>
    <name evidence="2" type="ORF">MBJ925_LOCUS4788</name>
</gene>
<reference evidence="2" key="1">
    <citation type="submission" date="2021-02" db="EMBL/GenBank/DDBJ databases">
        <authorList>
            <person name="Nowell W R."/>
        </authorList>
    </citation>
    <scope>NUCLEOTIDE SEQUENCE</scope>
</reference>
<organism evidence="2 3">
    <name type="scientific">Rotaria magnacalcarata</name>
    <dbReference type="NCBI Taxonomy" id="392030"/>
    <lineage>
        <taxon>Eukaryota</taxon>
        <taxon>Metazoa</taxon>
        <taxon>Spiralia</taxon>
        <taxon>Gnathifera</taxon>
        <taxon>Rotifera</taxon>
        <taxon>Eurotatoria</taxon>
        <taxon>Bdelloidea</taxon>
        <taxon>Philodinida</taxon>
        <taxon>Philodinidae</taxon>
        <taxon>Rotaria</taxon>
    </lineage>
</organism>
<feature type="compositionally biased region" description="Polar residues" evidence="1">
    <location>
        <begin position="22"/>
        <end position="31"/>
    </location>
</feature>
<feature type="compositionally biased region" description="Polar residues" evidence="1">
    <location>
        <begin position="1"/>
        <end position="10"/>
    </location>
</feature>
<dbReference type="EMBL" id="CAJNRE010001023">
    <property type="protein sequence ID" value="CAF1934545.1"/>
    <property type="molecule type" value="Genomic_DNA"/>
</dbReference>
<dbReference type="Proteomes" id="UP000663824">
    <property type="component" value="Unassembled WGS sequence"/>
</dbReference>
<evidence type="ECO:0000256" key="1">
    <source>
        <dbReference type="SAM" id="MobiDB-lite"/>
    </source>
</evidence>
<evidence type="ECO:0000313" key="3">
    <source>
        <dbReference type="Proteomes" id="UP000663824"/>
    </source>
</evidence>
<proteinExistence type="predicted"/>
<name>A0A816LSY0_9BILA</name>
<accession>A0A816LSY0</accession>
<protein>
    <submittedName>
        <fullName evidence="2">Uncharacterized protein</fullName>
    </submittedName>
</protein>